<organism evidence="2">
    <name type="scientific">Physcomitrium patens</name>
    <name type="common">Spreading-leaved earth moss</name>
    <name type="synonym">Physcomitrella patens</name>
    <dbReference type="NCBI Taxonomy" id="3218"/>
    <lineage>
        <taxon>Eukaryota</taxon>
        <taxon>Viridiplantae</taxon>
        <taxon>Streptophyta</taxon>
        <taxon>Embryophyta</taxon>
        <taxon>Bryophyta</taxon>
        <taxon>Bryophytina</taxon>
        <taxon>Bryopsida</taxon>
        <taxon>Funariidae</taxon>
        <taxon>Funariales</taxon>
        <taxon>Funariaceae</taxon>
        <taxon>Physcomitrium</taxon>
    </lineage>
</organism>
<evidence type="ECO:0000313" key="4">
    <source>
        <dbReference type="Proteomes" id="UP000006727"/>
    </source>
</evidence>
<keyword evidence="4" id="KW-1185">Reference proteome</keyword>
<evidence type="ECO:0000313" key="2">
    <source>
        <dbReference type="EMBL" id="PNR30627.1"/>
    </source>
</evidence>
<gene>
    <name evidence="2" type="ORF">PHYPA_026943</name>
</gene>
<evidence type="ECO:0000256" key="1">
    <source>
        <dbReference type="SAM" id="MobiDB-lite"/>
    </source>
</evidence>
<dbReference type="AlphaFoldDB" id="A0A2K1IMX9"/>
<protein>
    <submittedName>
        <fullName evidence="2 3">Uncharacterized protein</fullName>
    </submittedName>
</protein>
<evidence type="ECO:0000313" key="3">
    <source>
        <dbReference type="EnsemblPlants" id="PAC:32904515.CDS.1"/>
    </source>
</evidence>
<dbReference type="InParanoid" id="A0A2K1IMX9"/>
<feature type="region of interest" description="Disordered" evidence="1">
    <location>
        <begin position="42"/>
        <end position="61"/>
    </location>
</feature>
<dbReference type="Gramene" id="Pp3c22_9659V3.1">
    <property type="protein sequence ID" value="PAC:32904515.CDS.1"/>
    <property type="gene ID" value="Pp3c22_9659"/>
</dbReference>
<sequence length="110" mass="11962">MALGTSDTHAGLTWRAQQQCSTPCRVRARWWAKGEQQELNCEQSGERMQVPGGGGGDEKSACFPVVEGGREERDGKGRGAQIQRMVTCNRLPSCHICLPAGVPFATGWIM</sequence>
<dbReference type="EnsemblPlants" id="Pp3c22_9659V3.1">
    <property type="protein sequence ID" value="PAC:32904515.CDS.1"/>
    <property type="gene ID" value="Pp3c22_9659"/>
</dbReference>
<reference evidence="2 4" key="2">
    <citation type="journal article" date="2018" name="Plant J.">
        <title>The Physcomitrella patens chromosome-scale assembly reveals moss genome structure and evolution.</title>
        <authorList>
            <person name="Lang D."/>
            <person name="Ullrich K.K."/>
            <person name="Murat F."/>
            <person name="Fuchs J."/>
            <person name="Jenkins J."/>
            <person name="Haas F.B."/>
            <person name="Piednoel M."/>
            <person name="Gundlach H."/>
            <person name="Van Bel M."/>
            <person name="Meyberg R."/>
            <person name="Vives C."/>
            <person name="Morata J."/>
            <person name="Symeonidi A."/>
            <person name="Hiss M."/>
            <person name="Muchero W."/>
            <person name="Kamisugi Y."/>
            <person name="Saleh O."/>
            <person name="Blanc G."/>
            <person name="Decker E.L."/>
            <person name="van Gessel N."/>
            <person name="Grimwood J."/>
            <person name="Hayes R.D."/>
            <person name="Graham S.W."/>
            <person name="Gunter L.E."/>
            <person name="McDaniel S.F."/>
            <person name="Hoernstein S.N.W."/>
            <person name="Larsson A."/>
            <person name="Li F.W."/>
            <person name="Perroud P.F."/>
            <person name="Phillips J."/>
            <person name="Ranjan P."/>
            <person name="Rokshar D.S."/>
            <person name="Rothfels C.J."/>
            <person name="Schneider L."/>
            <person name="Shu S."/>
            <person name="Stevenson D.W."/>
            <person name="Thummler F."/>
            <person name="Tillich M."/>
            <person name="Villarreal Aguilar J.C."/>
            <person name="Widiez T."/>
            <person name="Wong G.K."/>
            <person name="Wymore A."/>
            <person name="Zhang Y."/>
            <person name="Zimmer A.D."/>
            <person name="Quatrano R.S."/>
            <person name="Mayer K.F.X."/>
            <person name="Goodstein D."/>
            <person name="Casacuberta J.M."/>
            <person name="Vandepoele K."/>
            <person name="Reski R."/>
            <person name="Cuming A.C."/>
            <person name="Tuskan G.A."/>
            <person name="Maumus F."/>
            <person name="Salse J."/>
            <person name="Schmutz J."/>
            <person name="Rensing S.A."/>
        </authorList>
    </citation>
    <scope>NUCLEOTIDE SEQUENCE [LARGE SCALE GENOMIC DNA]</scope>
    <source>
        <strain evidence="3 4">cv. Gransden 2004</strain>
    </source>
</reference>
<proteinExistence type="predicted"/>
<accession>A0A2K1IMX9</accession>
<reference evidence="3" key="3">
    <citation type="submission" date="2020-12" db="UniProtKB">
        <authorList>
            <consortium name="EnsemblPlants"/>
        </authorList>
    </citation>
    <scope>IDENTIFICATION</scope>
</reference>
<dbReference type="EMBL" id="ABEU02000022">
    <property type="protein sequence ID" value="PNR30627.1"/>
    <property type="molecule type" value="Genomic_DNA"/>
</dbReference>
<dbReference type="Proteomes" id="UP000006727">
    <property type="component" value="Chromosome 22"/>
</dbReference>
<name>A0A2K1IMX9_PHYPA</name>
<reference evidence="2 4" key="1">
    <citation type="journal article" date="2008" name="Science">
        <title>The Physcomitrella genome reveals evolutionary insights into the conquest of land by plants.</title>
        <authorList>
            <person name="Rensing S."/>
            <person name="Lang D."/>
            <person name="Zimmer A."/>
            <person name="Terry A."/>
            <person name="Salamov A."/>
            <person name="Shapiro H."/>
            <person name="Nishiyama T."/>
            <person name="Perroud P.-F."/>
            <person name="Lindquist E."/>
            <person name="Kamisugi Y."/>
            <person name="Tanahashi T."/>
            <person name="Sakakibara K."/>
            <person name="Fujita T."/>
            <person name="Oishi K."/>
            <person name="Shin-I T."/>
            <person name="Kuroki Y."/>
            <person name="Toyoda A."/>
            <person name="Suzuki Y."/>
            <person name="Hashimoto A."/>
            <person name="Yamaguchi K."/>
            <person name="Sugano A."/>
            <person name="Kohara Y."/>
            <person name="Fujiyama A."/>
            <person name="Anterola A."/>
            <person name="Aoki S."/>
            <person name="Ashton N."/>
            <person name="Barbazuk W.B."/>
            <person name="Barker E."/>
            <person name="Bennetzen J."/>
            <person name="Bezanilla M."/>
            <person name="Blankenship R."/>
            <person name="Cho S.H."/>
            <person name="Dutcher S."/>
            <person name="Estelle M."/>
            <person name="Fawcett J.A."/>
            <person name="Gundlach H."/>
            <person name="Hanada K."/>
            <person name="Heyl A."/>
            <person name="Hicks K.A."/>
            <person name="Hugh J."/>
            <person name="Lohr M."/>
            <person name="Mayer K."/>
            <person name="Melkozernov A."/>
            <person name="Murata T."/>
            <person name="Nelson D."/>
            <person name="Pils B."/>
            <person name="Prigge M."/>
            <person name="Reiss B."/>
            <person name="Renner T."/>
            <person name="Rombauts S."/>
            <person name="Rushton P."/>
            <person name="Sanderfoot A."/>
            <person name="Schween G."/>
            <person name="Shiu S.-H."/>
            <person name="Stueber K."/>
            <person name="Theodoulou F.L."/>
            <person name="Tu H."/>
            <person name="Van de Peer Y."/>
            <person name="Verrier P.J."/>
            <person name="Waters E."/>
            <person name="Wood A."/>
            <person name="Yang L."/>
            <person name="Cove D."/>
            <person name="Cuming A."/>
            <person name="Hasebe M."/>
            <person name="Lucas S."/>
            <person name="Mishler D.B."/>
            <person name="Reski R."/>
            <person name="Grigoriev I."/>
            <person name="Quatrano R.S."/>
            <person name="Boore J.L."/>
        </authorList>
    </citation>
    <scope>NUCLEOTIDE SEQUENCE [LARGE SCALE GENOMIC DNA]</scope>
    <source>
        <strain evidence="3 4">cv. Gransden 2004</strain>
    </source>
</reference>